<proteinExistence type="evidence at transcript level"/>
<dbReference type="InterPro" id="IPR027896">
    <property type="entry name" value="UQCC3"/>
</dbReference>
<reference evidence="1" key="1">
    <citation type="journal article" date="2013" name="BMC Genomics">
        <title>A deep insight into the sialotranscriptome of the mosquito, Psorophora albipes.</title>
        <authorList>
            <person name="Chagas A.C."/>
            <person name="Calvo E."/>
            <person name="Rios-Velasquez C.M."/>
            <person name="Pessoa F.A."/>
            <person name="Medeiros J.F."/>
            <person name="Ribeiro J.M."/>
        </authorList>
    </citation>
    <scope>NUCLEOTIDE SEQUENCE</scope>
</reference>
<dbReference type="EMBL" id="GALA01001380">
    <property type="protein sequence ID" value="JAA93472.1"/>
    <property type="molecule type" value="mRNA"/>
</dbReference>
<name>T1E2B5_9DIPT</name>
<protein>
    <submittedName>
        <fullName evidence="1">Uncharacterized protein</fullName>
    </submittedName>
</protein>
<dbReference type="GO" id="GO:0005739">
    <property type="term" value="C:mitochondrion"/>
    <property type="evidence" value="ECO:0007669"/>
    <property type="project" value="GOC"/>
</dbReference>
<dbReference type="Pfam" id="PF15141">
    <property type="entry name" value="UQCC3"/>
    <property type="match status" value="1"/>
</dbReference>
<dbReference type="AlphaFoldDB" id="T1E2B5"/>
<evidence type="ECO:0000313" key="1">
    <source>
        <dbReference type="EMBL" id="JAA93472.1"/>
    </source>
</evidence>
<feature type="non-terminal residue" evidence="1">
    <location>
        <position position="1"/>
    </location>
</feature>
<organism evidence="1">
    <name type="scientific">Psorophora albipes</name>
    <dbReference type="NCBI Taxonomy" id="869069"/>
    <lineage>
        <taxon>Eukaryota</taxon>
        <taxon>Metazoa</taxon>
        <taxon>Ecdysozoa</taxon>
        <taxon>Arthropoda</taxon>
        <taxon>Hexapoda</taxon>
        <taxon>Insecta</taxon>
        <taxon>Pterygota</taxon>
        <taxon>Neoptera</taxon>
        <taxon>Endopterygota</taxon>
        <taxon>Diptera</taxon>
        <taxon>Nematocera</taxon>
        <taxon>Culicoidea</taxon>
        <taxon>Culicidae</taxon>
        <taxon>Culicinae</taxon>
        <taxon>Aedini</taxon>
        <taxon>Psorophora</taxon>
    </lineage>
</organism>
<sequence>AEAIGFAVTYAGWYRLNTNREFRHYVKENYPLVLESYYQVGEFTSPEYRRADLEAGAPGWWWPTMNVYIKSVVYLAVFGGVGYVLSEVTKPSKEKLDKLKSSSGVGGIEGNSKKALFMQKLKEASEPGSQPIYLKKKDKD</sequence>
<accession>T1E2B5</accession>
<dbReference type="GO" id="GO:0034551">
    <property type="term" value="P:mitochondrial respiratory chain complex III assembly"/>
    <property type="evidence" value="ECO:0007669"/>
    <property type="project" value="InterPro"/>
</dbReference>